<dbReference type="AlphaFoldDB" id="A0A4S2LB19"/>
<sequence>IANTEGSIPPVPPPPPSLPPPPLPPPRTPLNSRVPERGVHGNEWPSPAPGTFAEPTRATASVATPANAGARPSDSSVTLPRRYGGRRGTLTSGRGCR</sequence>
<dbReference type="Proteomes" id="UP000310200">
    <property type="component" value="Unassembled WGS sequence"/>
</dbReference>
<reference evidence="2 3" key="1">
    <citation type="journal article" date="2019" name="Philos. Trans. R. Soc. Lond., B, Biol. Sci.">
        <title>Ant behaviour and brain gene expression of defending hosts depend on the ecological success of the intruding social parasite.</title>
        <authorList>
            <person name="Kaur R."/>
            <person name="Stoldt M."/>
            <person name="Jongepier E."/>
            <person name="Feldmeyer B."/>
            <person name="Menzel F."/>
            <person name="Bornberg-Bauer E."/>
            <person name="Foitzik S."/>
        </authorList>
    </citation>
    <scope>NUCLEOTIDE SEQUENCE [LARGE SCALE GENOMIC DNA]</scope>
    <source>
        <tissue evidence="2">Whole body</tissue>
    </source>
</reference>
<evidence type="ECO:0000313" key="2">
    <source>
        <dbReference type="EMBL" id="TGZ57628.1"/>
    </source>
</evidence>
<organism evidence="2 3">
    <name type="scientific">Temnothorax longispinosus</name>
    <dbReference type="NCBI Taxonomy" id="300112"/>
    <lineage>
        <taxon>Eukaryota</taxon>
        <taxon>Metazoa</taxon>
        <taxon>Ecdysozoa</taxon>
        <taxon>Arthropoda</taxon>
        <taxon>Hexapoda</taxon>
        <taxon>Insecta</taxon>
        <taxon>Pterygota</taxon>
        <taxon>Neoptera</taxon>
        <taxon>Endopterygota</taxon>
        <taxon>Hymenoptera</taxon>
        <taxon>Apocrita</taxon>
        <taxon>Aculeata</taxon>
        <taxon>Formicoidea</taxon>
        <taxon>Formicidae</taxon>
        <taxon>Myrmicinae</taxon>
        <taxon>Temnothorax</taxon>
    </lineage>
</organism>
<keyword evidence="3" id="KW-1185">Reference proteome</keyword>
<feature type="compositionally biased region" description="Low complexity" evidence="1">
    <location>
        <begin position="88"/>
        <end position="97"/>
    </location>
</feature>
<proteinExistence type="predicted"/>
<accession>A0A4S2LB19</accession>
<feature type="region of interest" description="Disordered" evidence="1">
    <location>
        <begin position="1"/>
        <end position="97"/>
    </location>
</feature>
<protein>
    <submittedName>
        <fullName evidence="2">Uncharacterized protein</fullName>
    </submittedName>
</protein>
<gene>
    <name evidence="2" type="ORF">DBV15_04010</name>
</gene>
<evidence type="ECO:0000256" key="1">
    <source>
        <dbReference type="SAM" id="MobiDB-lite"/>
    </source>
</evidence>
<dbReference type="EMBL" id="QBLH01000137">
    <property type="protein sequence ID" value="TGZ57628.1"/>
    <property type="molecule type" value="Genomic_DNA"/>
</dbReference>
<feature type="non-terminal residue" evidence="2">
    <location>
        <position position="1"/>
    </location>
</feature>
<name>A0A4S2LB19_9HYME</name>
<feature type="compositionally biased region" description="Pro residues" evidence="1">
    <location>
        <begin position="9"/>
        <end position="28"/>
    </location>
</feature>
<comment type="caution">
    <text evidence="2">The sequence shown here is derived from an EMBL/GenBank/DDBJ whole genome shotgun (WGS) entry which is preliminary data.</text>
</comment>
<evidence type="ECO:0000313" key="3">
    <source>
        <dbReference type="Proteomes" id="UP000310200"/>
    </source>
</evidence>